<name>G0QTB1_ICHMU</name>
<proteinExistence type="predicted"/>
<sequence>MEIQYSILKYFKDIGKIMNKFIYQFINQKRNIVLSCGKDGCIYISNIQLMQKLVQFKDFISTSPMSQYNSIFIDLEETHILSSCGDGSLQVWQITNQIKTMMMDQDQTVLFIYLNFLLNYVKQKNKISCIKIEKSLYNIQILAQEDIEHTVQVIQCLFYGKFILYLTSQGYINMGIFIKTANNKHKMRKFDVDVQRKNLNFFPILDIDIGEKISNYNQILYIDQQKGLLFIGKRSNYIFCYDIKEIQEYDLRYNFYKEIEKIKITSQENIKKIFLSNDLKILFALTDNFIEIYCQQQ</sequence>
<accession>G0QTB1</accession>
<dbReference type="SUPFAM" id="SSF50978">
    <property type="entry name" value="WD40 repeat-like"/>
    <property type="match status" value="1"/>
</dbReference>
<dbReference type="Proteomes" id="UP000008983">
    <property type="component" value="Unassembled WGS sequence"/>
</dbReference>
<dbReference type="RefSeq" id="XP_004035032.1">
    <property type="nucleotide sequence ID" value="XM_004034984.1"/>
</dbReference>
<gene>
    <name evidence="1" type="ORF">IMG5_107660</name>
</gene>
<dbReference type="InParanoid" id="G0QTB1"/>
<evidence type="ECO:0000313" key="2">
    <source>
        <dbReference type="Proteomes" id="UP000008983"/>
    </source>
</evidence>
<keyword evidence="2" id="KW-1185">Reference proteome</keyword>
<dbReference type="AlphaFoldDB" id="G0QTB1"/>
<dbReference type="GeneID" id="14907699"/>
<dbReference type="InterPro" id="IPR015943">
    <property type="entry name" value="WD40/YVTN_repeat-like_dom_sf"/>
</dbReference>
<dbReference type="eggNOG" id="ENOG502RW05">
    <property type="taxonomic scope" value="Eukaryota"/>
</dbReference>
<protein>
    <submittedName>
        <fullName evidence="1">Uncharacterized protein</fullName>
    </submittedName>
</protein>
<reference evidence="1 2" key="1">
    <citation type="submission" date="2011-07" db="EMBL/GenBank/DDBJ databases">
        <authorList>
            <person name="Coyne R."/>
            <person name="Brami D."/>
            <person name="Johnson J."/>
            <person name="Hostetler J."/>
            <person name="Hannick L."/>
            <person name="Clark T."/>
            <person name="Cassidy-Hanley D."/>
            <person name="Inman J."/>
        </authorList>
    </citation>
    <scope>NUCLEOTIDE SEQUENCE [LARGE SCALE GENOMIC DNA]</scope>
    <source>
        <strain evidence="1 2">G5</strain>
    </source>
</reference>
<evidence type="ECO:0000313" key="1">
    <source>
        <dbReference type="EMBL" id="EGR31546.1"/>
    </source>
</evidence>
<dbReference type="Gene3D" id="2.130.10.10">
    <property type="entry name" value="YVTN repeat-like/Quinoprotein amine dehydrogenase"/>
    <property type="match status" value="1"/>
</dbReference>
<dbReference type="EMBL" id="GL983849">
    <property type="protein sequence ID" value="EGR31546.1"/>
    <property type="molecule type" value="Genomic_DNA"/>
</dbReference>
<organism evidence="1 2">
    <name type="scientific">Ichthyophthirius multifiliis</name>
    <name type="common">White spot disease agent</name>
    <name type="synonym">Ich</name>
    <dbReference type="NCBI Taxonomy" id="5932"/>
    <lineage>
        <taxon>Eukaryota</taxon>
        <taxon>Sar</taxon>
        <taxon>Alveolata</taxon>
        <taxon>Ciliophora</taxon>
        <taxon>Intramacronucleata</taxon>
        <taxon>Oligohymenophorea</taxon>
        <taxon>Hymenostomatida</taxon>
        <taxon>Ophryoglenina</taxon>
        <taxon>Ichthyophthirius</taxon>
    </lineage>
</organism>
<dbReference type="InterPro" id="IPR036322">
    <property type="entry name" value="WD40_repeat_dom_sf"/>
</dbReference>